<sequence length="566" mass="62588">MVDFEIVRAGFQHALRAPPAGALAAVAALYGVLFHALVLRKLQVEEHLYSFLGSYLAAMGAVFPICLLVLDARAALARAALLIVSFNAGLYLSMGVYRAFFHRLRKFPGPWGAKLSRFYVTATSARDVQYHVAVKRWHEQYGDFIRTGPRELAIVKASAVNLIYGPQSKCGKSTWYTQVSSDQNECSIHMTRDPNAHKNRRKAWDRGFSVKAINSYEPRIVAKVDELLQQMGRHAAAGKPMDATMWSMLLTFDIMGSVGFGKDFGGLKSGIEHPAIKGIHDHMEILGIMATVPWLLNIASKIPGATAGYAPFRDWCDEQVRTKHQTWAAEKQPQDIFSHLLKAFVEKDATAPPSVASLHEDSRAVVIAGSDTTATTLAHVWFFLAKHPATQRKLQAQLDGVMGRPEDWTYAAARSVGFVDDVINETLRLKPVLLTGGYRTTPPEGIVVDGVHVPGNTNVFVPIQLVQTDARYHPHAAEFIPERFGERRAECQTEKQPWIPFSIGPYSCPGKSLAIATLRTAVSQIAMRFDVELAAGETGEAFDKGAMDTFTTTLKPLMVRFTPRRK</sequence>
<dbReference type="GO" id="GO:0005506">
    <property type="term" value="F:iron ion binding"/>
    <property type="evidence" value="ECO:0007669"/>
    <property type="project" value="InterPro"/>
</dbReference>
<dbReference type="AlphaFoldDB" id="A0A1J9S2I3"/>
<comment type="caution">
    <text evidence="3">The sequence shown here is derived from an EMBL/GenBank/DDBJ whole genome shotgun (WGS) entry which is preliminary data.</text>
</comment>
<feature type="transmembrane region" description="Helical" evidence="2">
    <location>
        <begin position="76"/>
        <end position="97"/>
    </location>
</feature>
<protein>
    <submittedName>
        <fullName evidence="3">Cytochrome p450</fullName>
    </submittedName>
</protein>
<dbReference type="FunFam" id="1.10.630.10:FF:000129">
    <property type="entry name" value="Benzoate 4-monooxygenase cytochrome P450"/>
    <property type="match status" value="1"/>
</dbReference>
<dbReference type="EMBL" id="MNUE01000027">
    <property type="protein sequence ID" value="OJD33853.1"/>
    <property type="molecule type" value="Genomic_DNA"/>
</dbReference>
<dbReference type="Gene3D" id="1.10.630.10">
    <property type="entry name" value="Cytochrome P450"/>
    <property type="match status" value="1"/>
</dbReference>
<dbReference type="PRINTS" id="PR00385">
    <property type="entry name" value="P450"/>
</dbReference>
<dbReference type="GO" id="GO:0004497">
    <property type="term" value="F:monooxygenase activity"/>
    <property type="evidence" value="ECO:0007669"/>
    <property type="project" value="InterPro"/>
</dbReference>
<comment type="cofactor">
    <cofactor evidence="1">
        <name>heme</name>
        <dbReference type="ChEBI" id="CHEBI:30413"/>
    </cofactor>
</comment>
<keyword evidence="1" id="KW-0479">Metal-binding</keyword>
<evidence type="ECO:0000313" key="4">
    <source>
        <dbReference type="Proteomes" id="UP000183809"/>
    </source>
</evidence>
<keyword evidence="1" id="KW-0408">Iron</keyword>
<dbReference type="InterPro" id="IPR036396">
    <property type="entry name" value="Cyt_P450_sf"/>
</dbReference>
<evidence type="ECO:0000256" key="2">
    <source>
        <dbReference type="SAM" id="Phobius"/>
    </source>
</evidence>
<dbReference type="PANTHER" id="PTHR24305">
    <property type="entry name" value="CYTOCHROME P450"/>
    <property type="match status" value="1"/>
</dbReference>
<keyword evidence="4" id="KW-1185">Reference proteome</keyword>
<dbReference type="OrthoDB" id="6692864at2759"/>
<dbReference type="InterPro" id="IPR050121">
    <property type="entry name" value="Cytochrome_P450_monoxygenase"/>
</dbReference>
<dbReference type="SUPFAM" id="SSF48264">
    <property type="entry name" value="Cytochrome P450"/>
    <property type="match status" value="1"/>
</dbReference>
<evidence type="ECO:0000256" key="1">
    <source>
        <dbReference type="PIRSR" id="PIRSR602401-1"/>
    </source>
</evidence>
<keyword evidence="2" id="KW-0812">Transmembrane</keyword>
<keyword evidence="2" id="KW-1133">Transmembrane helix</keyword>
<dbReference type="PANTHER" id="PTHR24305:SF78">
    <property type="entry name" value="P450, PUTATIVE (EUROFUNG)-RELATED"/>
    <property type="match status" value="1"/>
</dbReference>
<dbReference type="GeneID" id="31013796"/>
<keyword evidence="1" id="KW-0349">Heme</keyword>
<feature type="binding site" description="axial binding residue" evidence="1">
    <location>
        <position position="508"/>
    </location>
    <ligand>
        <name>heme</name>
        <dbReference type="ChEBI" id="CHEBI:30413"/>
    </ligand>
    <ligandPart>
        <name>Fe</name>
        <dbReference type="ChEBI" id="CHEBI:18248"/>
    </ligandPart>
</feature>
<dbReference type="PRINTS" id="PR00463">
    <property type="entry name" value="EP450I"/>
</dbReference>
<dbReference type="GO" id="GO:0020037">
    <property type="term" value="F:heme binding"/>
    <property type="evidence" value="ECO:0007669"/>
    <property type="project" value="InterPro"/>
</dbReference>
<organism evidence="3 4">
    <name type="scientific">Diplodia corticola</name>
    <dbReference type="NCBI Taxonomy" id="236234"/>
    <lineage>
        <taxon>Eukaryota</taxon>
        <taxon>Fungi</taxon>
        <taxon>Dikarya</taxon>
        <taxon>Ascomycota</taxon>
        <taxon>Pezizomycotina</taxon>
        <taxon>Dothideomycetes</taxon>
        <taxon>Dothideomycetes incertae sedis</taxon>
        <taxon>Botryosphaeriales</taxon>
        <taxon>Botryosphaeriaceae</taxon>
        <taxon>Diplodia</taxon>
    </lineage>
</organism>
<feature type="transmembrane region" description="Helical" evidence="2">
    <location>
        <begin position="51"/>
        <end position="70"/>
    </location>
</feature>
<dbReference type="GO" id="GO:0016705">
    <property type="term" value="F:oxidoreductase activity, acting on paired donors, with incorporation or reduction of molecular oxygen"/>
    <property type="evidence" value="ECO:0007669"/>
    <property type="project" value="InterPro"/>
</dbReference>
<dbReference type="InterPro" id="IPR002401">
    <property type="entry name" value="Cyt_P450_E_grp-I"/>
</dbReference>
<evidence type="ECO:0000313" key="3">
    <source>
        <dbReference type="EMBL" id="OJD33853.1"/>
    </source>
</evidence>
<proteinExistence type="predicted"/>
<dbReference type="InterPro" id="IPR001128">
    <property type="entry name" value="Cyt_P450"/>
</dbReference>
<dbReference type="CDD" id="cd11061">
    <property type="entry name" value="CYP67-like"/>
    <property type="match status" value="1"/>
</dbReference>
<keyword evidence="2" id="KW-0472">Membrane</keyword>
<dbReference type="Proteomes" id="UP000183809">
    <property type="component" value="Unassembled WGS sequence"/>
</dbReference>
<reference evidence="3 4" key="1">
    <citation type="submission" date="2016-10" db="EMBL/GenBank/DDBJ databases">
        <title>Proteomics and genomics reveal pathogen-plant mechanisms compatible with a hemibiotrophic lifestyle of Diplodia corticola.</title>
        <authorList>
            <person name="Fernandes I."/>
            <person name="De Jonge R."/>
            <person name="Van De Peer Y."/>
            <person name="Devreese B."/>
            <person name="Alves A."/>
            <person name="Esteves A.C."/>
        </authorList>
    </citation>
    <scope>NUCLEOTIDE SEQUENCE [LARGE SCALE GENOMIC DNA]</scope>
    <source>
        <strain evidence="3 4">CBS 112549</strain>
    </source>
</reference>
<dbReference type="STRING" id="236234.A0A1J9S2I3"/>
<dbReference type="RefSeq" id="XP_020130113.1">
    <property type="nucleotide sequence ID" value="XM_020273535.1"/>
</dbReference>
<gene>
    <name evidence="3" type="ORF">BKCO1_27000127</name>
</gene>
<accession>A0A1J9S2I3</accession>
<name>A0A1J9S2I3_9PEZI</name>
<dbReference type="Pfam" id="PF00067">
    <property type="entry name" value="p450"/>
    <property type="match status" value="1"/>
</dbReference>
<feature type="transmembrane region" description="Helical" evidence="2">
    <location>
        <begin position="20"/>
        <end position="39"/>
    </location>
</feature>